<organism evidence="1 2">
    <name type="scientific">Pseudomonas qingdaonensis</name>
    <dbReference type="NCBI Taxonomy" id="2056231"/>
    <lineage>
        <taxon>Bacteria</taxon>
        <taxon>Pseudomonadati</taxon>
        <taxon>Pseudomonadota</taxon>
        <taxon>Gammaproteobacteria</taxon>
        <taxon>Pseudomonadales</taxon>
        <taxon>Pseudomonadaceae</taxon>
        <taxon>Pseudomonas</taxon>
    </lineage>
</organism>
<dbReference type="RefSeq" id="WP_213606750.1">
    <property type="nucleotide sequence ID" value="NZ_CP074676.1"/>
</dbReference>
<gene>
    <name evidence="1" type="ORF">KH389_01440</name>
</gene>
<dbReference type="Proteomes" id="UP000678154">
    <property type="component" value="Chromosome"/>
</dbReference>
<evidence type="ECO:0000313" key="2">
    <source>
        <dbReference type="Proteomes" id="UP000678154"/>
    </source>
</evidence>
<dbReference type="Pfam" id="PF10127">
    <property type="entry name" value="RlaP"/>
    <property type="match status" value="1"/>
</dbReference>
<evidence type="ECO:0000313" key="1">
    <source>
        <dbReference type="EMBL" id="QVL19275.1"/>
    </source>
</evidence>
<dbReference type="PANTHER" id="PTHR34817">
    <property type="entry name" value="NUCLEOTIDYLTRANSFERASE"/>
    <property type="match status" value="1"/>
</dbReference>
<accession>A0ABX8DV85</accession>
<protein>
    <submittedName>
        <fullName evidence="1">Nucleotidyltransferase domain-containing protein</fullName>
    </submittedName>
</protein>
<name>A0ABX8DV85_9PSED</name>
<keyword evidence="2" id="KW-1185">Reference proteome</keyword>
<proteinExistence type="predicted"/>
<dbReference type="GeneID" id="87478878"/>
<dbReference type="EMBL" id="CP074676">
    <property type="protein sequence ID" value="QVL19275.1"/>
    <property type="molecule type" value="Genomic_DNA"/>
</dbReference>
<sequence length="261" mass="30052">MISNEDIGKALKKIEAAHDVVVIMAIEAGSRAYGLSSISSDYDVRFVYAHKEDWYLSISLEEQADHVDLSTLDGLDLHGWDLRKALRLFWKSNSSFVEWLQSDLIYLERTHFRSQAQRLLADIYSIGIGIHHYQSLAKRNFKRMSTDTLDPKVMLSSLRPLLTALWMSQYQKPAPMRLNYLLSTLTISPELQSDINSLVERKCRGAILTDRSEFVRLYEFIESTLAAPELTHIQKISRDNNAHLLSNLFRQTLSEAWAEPY</sequence>
<dbReference type="InterPro" id="IPR018775">
    <property type="entry name" value="RlaP"/>
</dbReference>
<reference evidence="1 2" key="1">
    <citation type="journal article" date="2016" name="J. Hazard. Mater.">
        <title>A newly isolated Pseudomonas putida S-1 strain for batch-mode-propanethiol degradation and continuous treatment of propanethiol-containing waste gas.</title>
        <authorList>
            <person name="Chen D.Z."/>
            <person name="Sun Y.M."/>
            <person name="Han L.M."/>
            <person name="Chen J."/>
            <person name="Ye J.X."/>
            <person name="Chen J.M."/>
        </authorList>
    </citation>
    <scope>NUCLEOTIDE SEQUENCE [LARGE SCALE GENOMIC DNA]</scope>
    <source>
        <strain evidence="1 2">S-1</strain>
    </source>
</reference>
<dbReference type="PANTHER" id="PTHR34817:SF2">
    <property type="entry name" value="NUCLEOTIDYLTRANSFERASE"/>
    <property type="match status" value="1"/>
</dbReference>